<dbReference type="Pfam" id="PF10003">
    <property type="entry name" value="DUF2244"/>
    <property type="match status" value="1"/>
</dbReference>
<evidence type="ECO:0000313" key="3">
    <source>
        <dbReference type="Proteomes" id="UP000274097"/>
    </source>
</evidence>
<feature type="transmembrane region" description="Helical" evidence="1">
    <location>
        <begin position="146"/>
        <end position="163"/>
    </location>
</feature>
<feature type="transmembrane region" description="Helical" evidence="1">
    <location>
        <begin position="119"/>
        <end position="140"/>
    </location>
</feature>
<evidence type="ECO:0000256" key="1">
    <source>
        <dbReference type="SAM" id="Phobius"/>
    </source>
</evidence>
<proteinExistence type="predicted"/>
<organism evidence="2 3">
    <name type="scientific">Teichococcus wenyumeiae</name>
    <dbReference type="NCBI Taxonomy" id="2478470"/>
    <lineage>
        <taxon>Bacteria</taxon>
        <taxon>Pseudomonadati</taxon>
        <taxon>Pseudomonadota</taxon>
        <taxon>Alphaproteobacteria</taxon>
        <taxon>Acetobacterales</taxon>
        <taxon>Roseomonadaceae</taxon>
        <taxon>Roseomonas</taxon>
    </lineage>
</organism>
<keyword evidence="3" id="KW-1185">Reference proteome</keyword>
<protein>
    <submittedName>
        <fullName evidence="2">DUF2244 domain-containing protein</fullName>
    </submittedName>
</protein>
<comment type="caution">
    <text evidence="2">The sequence shown here is derived from an EMBL/GenBank/DDBJ whole genome shotgun (WGS) entry which is preliminary data.</text>
</comment>
<name>A0ABX9VPJ8_9PROT</name>
<keyword evidence="1" id="KW-1133">Transmembrane helix</keyword>
<dbReference type="Proteomes" id="UP000274097">
    <property type="component" value="Unassembled WGS sequence"/>
</dbReference>
<reference evidence="2 3" key="1">
    <citation type="submission" date="2018-10" db="EMBL/GenBank/DDBJ databases">
        <title>Roseomonas sp. nov., isolated from feces of Tibetan antelopes in the Qinghai-Tibet plateau, China.</title>
        <authorList>
            <person name="Tian Z."/>
        </authorList>
    </citation>
    <scope>NUCLEOTIDE SEQUENCE [LARGE SCALE GENOMIC DNA]</scope>
    <source>
        <strain evidence="2 3">Z23</strain>
    </source>
</reference>
<gene>
    <name evidence="2" type="ORF">EBE87_00430</name>
</gene>
<dbReference type="EMBL" id="RFLX01000001">
    <property type="protein sequence ID" value="RMI26896.1"/>
    <property type="molecule type" value="Genomic_DNA"/>
</dbReference>
<accession>A0ABX9VPJ8</accession>
<dbReference type="InterPro" id="IPR019253">
    <property type="entry name" value="DUF2244_TM"/>
</dbReference>
<evidence type="ECO:0000313" key="2">
    <source>
        <dbReference type="EMBL" id="RMI26896.1"/>
    </source>
</evidence>
<sequence>MIRARRGASAEPCSGLAGPRLRGGALAGGCGGSGSPARAGSGGAGSAAGRRRALALGRVGLGARVMVTWQEGHAARERCGGAGGTLCCPGMPANPAPPRPEPVLFEAVSTPAHSFHRGLFLLLAGITLAWTILGGTVFLLVGAWPVFGFLGAESLLALGLVLLHHRRAGRAREVVRLADGRITVRRVDGRGQRTEASMDAYWAQVELTEREGLALVRRGHRIPVGVFLSEAEKEDLAGALRQALAAYRRPSFDNPQLR</sequence>
<keyword evidence="1" id="KW-0812">Transmembrane</keyword>
<keyword evidence="1" id="KW-0472">Membrane</keyword>